<dbReference type="PROSITE" id="PS00874">
    <property type="entry name" value="T2SP_F"/>
    <property type="match status" value="1"/>
</dbReference>
<keyword evidence="3 9" id="KW-0813">Transport</keyword>
<keyword evidence="5" id="KW-0997">Cell inner membrane</keyword>
<evidence type="ECO:0000256" key="10">
    <source>
        <dbReference type="SAM" id="Phobius"/>
    </source>
</evidence>
<evidence type="ECO:0000313" key="13">
    <source>
        <dbReference type="Proteomes" id="UP000231469"/>
    </source>
</evidence>
<evidence type="ECO:0000256" key="5">
    <source>
        <dbReference type="ARBA" id="ARBA00022519"/>
    </source>
</evidence>
<name>A0A2M7VK84_9BACT</name>
<evidence type="ECO:0000256" key="9">
    <source>
        <dbReference type="RuleBase" id="RU003923"/>
    </source>
</evidence>
<dbReference type="Pfam" id="PF00482">
    <property type="entry name" value="T2SSF"/>
    <property type="match status" value="2"/>
</dbReference>
<dbReference type="InterPro" id="IPR042094">
    <property type="entry name" value="T2SS_GspF_sf"/>
</dbReference>
<sequence length="384" mass="43272">MKFNYQARTKKGEIQAGVIEASSKEAATLLLQKYGFYITYLEEVEVPFYARPVKTFQRISRKDIVLFSRQLAIMFSSKVSLVEALSTIASQTKNFEFREMILDLSREVEGGSAFSKALSRHPKIFSSFYVSMVKSGESSGKLSESLADLADHLEREYHLISRIRGAMIYPSMVIMVAVVVLLMMIFFIIPQLTKVLQESGQALPIPTRLVIGLSLFLRKWGFLFSGLLAILIIFALRHIKTSPGKESFDKILLRLPLIGELFKMVYLSRFAENLSTLISGGLPIAQALETTGEIVGNKVYQKIIFLTRDEVRRGEPISSVLRRYPEAFSPIFCQMTLVGEKTGTLDKTLLNLVNFYQQEVDRSIDNLLSILEPVLIIFLGVIVA</sequence>
<organism evidence="12 13">
    <name type="scientific">bacterium (Candidatus Gribaldobacteria) CG_4_10_14_0_2_um_filter_36_18</name>
    <dbReference type="NCBI Taxonomy" id="2014264"/>
    <lineage>
        <taxon>Bacteria</taxon>
        <taxon>Candidatus Gribaldobacteria</taxon>
    </lineage>
</organism>
<feature type="non-terminal residue" evidence="12">
    <location>
        <position position="384"/>
    </location>
</feature>
<dbReference type="GO" id="GO:0009306">
    <property type="term" value="P:protein secretion"/>
    <property type="evidence" value="ECO:0007669"/>
    <property type="project" value="InterPro"/>
</dbReference>
<comment type="subcellular location">
    <subcellularLocation>
        <location evidence="1">Cell inner membrane</location>
        <topology evidence="1">Multi-pass membrane protein</topology>
    </subcellularLocation>
    <subcellularLocation>
        <location evidence="9">Cell membrane</location>
        <topology evidence="9">Multi-pass membrane protein</topology>
    </subcellularLocation>
</comment>
<evidence type="ECO:0000256" key="4">
    <source>
        <dbReference type="ARBA" id="ARBA00022475"/>
    </source>
</evidence>
<evidence type="ECO:0000256" key="3">
    <source>
        <dbReference type="ARBA" id="ARBA00022448"/>
    </source>
</evidence>
<keyword evidence="4" id="KW-1003">Cell membrane</keyword>
<feature type="transmembrane region" description="Helical" evidence="10">
    <location>
        <begin position="209"/>
        <end position="236"/>
    </location>
</feature>
<dbReference type="InterPro" id="IPR003004">
    <property type="entry name" value="GspF/PilC"/>
</dbReference>
<dbReference type="FunFam" id="1.20.81.30:FF:000001">
    <property type="entry name" value="Type II secretion system protein F"/>
    <property type="match status" value="2"/>
</dbReference>
<feature type="domain" description="Type II secretion system protein GspF" evidence="11">
    <location>
        <begin position="270"/>
        <end position="383"/>
    </location>
</feature>
<evidence type="ECO:0000256" key="2">
    <source>
        <dbReference type="ARBA" id="ARBA00005745"/>
    </source>
</evidence>
<dbReference type="PANTHER" id="PTHR30012:SF0">
    <property type="entry name" value="TYPE II SECRETION SYSTEM PROTEIN F-RELATED"/>
    <property type="match status" value="1"/>
</dbReference>
<evidence type="ECO:0000313" key="12">
    <source>
        <dbReference type="EMBL" id="PJA02248.1"/>
    </source>
</evidence>
<comment type="similarity">
    <text evidence="2 9">Belongs to the GSP F family.</text>
</comment>
<evidence type="ECO:0000259" key="11">
    <source>
        <dbReference type="Pfam" id="PF00482"/>
    </source>
</evidence>
<dbReference type="GO" id="GO:0005886">
    <property type="term" value="C:plasma membrane"/>
    <property type="evidence" value="ECO:0007669"/>
    <property type="project" value="UniProtKB-SubCell"/>
</dbReference>
<dbReference type="InterPro" id="IPR018076">
    <property type="entry name" value="T2SS_GspF_dom"/>
</dbReference>
<reference evidence="13" key="1">
    <citation type="submission" date="2017-09" db="EMBL/GenBank/DDBJ databases">
        <title>Depth-based differentiation of microbial function through sediment-hosted aquifers and enrichment of novel symbionts in the deep terrestrial subsurface.</title>
        <authorList>
            <person name="Probst A.J."/>
            <person name="Ladd B."/>
            <person name="Jarett J.K."/>
            <person name="Geller-Mcgrath D.E."/>
            <person name="Sieber C.M.K."/>
            <person name="Emerson J.B."/>
            <person name="Anantharaman K."/>
            <person name="Thomas B.C."/>
            <person name="Malmstrom R."/>
            <person name="Stieglmeier M."/>
            <person name="Klingl A."/>
            <person name="Woyke T."/>
            <person name="Ryan C.M."/>
            <person name="Banfield J.F."/>
        </authorList>
    </citation>
    <scope>NUCLEOTIDE SEQUENCE [LARGE SCALE GENOMIC DNA]</scope>
</reference>
<accession>A0A2M7VK84</accession>
<protein>
    <recommendedName>
        <fullName evidence="11">Type II secretion system protein GspF domain-containing protein</fullName>
    </recommendedName>
</protein>
<comment type="caution">
    <text evidence="12">The sequence shown here is derived from an EMBL/GenBank/DDBJ whole genome shotgun (WGS) entry which is preliminary data.</text>
</comment>
<keyword evidence="7 10" id="KW-1133">Transmembrane helix</keyword>
<evidence type="ECO:0000256" key="1">
    <source>
        <dbReference type="ARBA" id="ARBA00004429"/>
    </source>
</evidence>
<evidence type="ECO:0000256" key="8">
    <source>
        <dbReference type="ARBA" id="ARBA00023136"/>
    </source>
</evidence>
<dbReference type="PANTHER" id="PTHR30012">
    <property type="entry name" value="GENERAL SECRETION PATHWAY PROTEIN"/>
    <property type="match status" value="1"/>
</dbReference>
<keyword evidence="6 9" id="KW-0812">Transmembrane</keyword>
<proteinExistence type="inferred from homology"/>
<dbReference type="Gene3D" id="1.20.81.30">
    <property type="entry name" value="Type II secretion system (T2SS), domain F"/>
    <property type="match status" value="2"/>
</dbReference>
<evidence type="ECO:0000256" key="7">
    <source>
        <dbReference type="ARBA" id="ARBA00022989"/>
    </source>
</evidence>
<dbReference type="AlphaFoldDB" id="A0A2M7VK84"/>
<dbReference type="InterPro" id="IPR001992">
    <property type="entry name" value="T2SS_GspF/T4SS_PilC_CS"/>
</dbReference>
<feature type="transmembrane region" description="Helical" evidence="10">
    <location>
        <begin position="167"/>
        <end position="189"/>
    </location>
</feature>
<gene>
    <name evidence="12" type="ORF">COX73_01785</name>
</gene>
<dbReference type="EMBL" id="PFPS01000073">
    <property type="protein sequence ID" value="PJA02248.1"/>
    <property type="molecule type" value="Genomic_DNA"/>
</dbReference>
<feature type="domain" description="Type II secretion system protein GspF" evidence="11">
    <location>
        <begin position="67"/>
        <end position="190"/>
    </location>
</feature>
<evidence type="ECO:0000256" key="6">
    <source>
        <dbReference type="ARBA" id="ARBA00022692"/>
    </source>
</evidence>
<dbReference type="PRINTS" id="PR00812">
    <property type="entry name" value="BCTERIALGSPF"/>
</dbReference>
<keyword evidence="8 10" id="KW-0472">Membrane</keyword>
<dbReference type="Proteomes" id="UP000231469">
    <property type="component" value="Unassembled WGS sequence"/>
</dbReference>